<name>A0A0U1KZB1_9FIRM</name>
<sequence>MKRNSFATGWPSFKAGWILVTGTPAEIKSMTAREGDLPGTLEDAFLLLIRRGAE</sequence>
<dbReference type="AlphaFoldDB" id="A0A0U1KZB1"/>
<protein>
    <submittedName>
        <fullName evidence="1">Uncharacterized protein</fullName>
    </submittedName>
</protein>
<keyword evidence="2" id="KW-1185">Reference proteome</keyword>
<dbReference type="EMBL" id="CTRP01000011">
    <property type="protein sequence ID" value="CQR72752.1"/>
    <property type="molecule type" value="Genomic_DNA"/>
</dbReference>
<accession>A0A0U1KZB1</accession>
<gene>
    <name evidence="1" type="ORF">SpAn4DRAFT_3212</name>
</gene>
<reference evidence="2" key="1">
    <citation type="submission" date="2015-03" db="EMBL/GenBank/DDBJ databases">
        <authorList>
            <person name="Nijsse Bart"/>
        </authorList>
    </citation>
    <scope>NUCLEOTIDE SEQUENCE [LARGE SCALE GENOMIC DNA]</scope>
</reference>
<proteinExistence type="predicted"/>
<evidence type="ECO:0000313" key="1">
    <source>
        <dbReference type="EMBL" id="CQR72752.1"/>
    </source>
</evidence>
<organism evidence="1 2">
    <name type="scientific">Sporomusa ovata</name>
    <dbReference type="NCBI Taxonomy" id="2378"/>
    <lineage>
        <taxon>Bacteria</taxon>
        <taxon>Bacillati</taxon>
        <taxon>Bacillota</taxon>
        <taxon>Negativicutes</taxon>
        <taxon>Selenomonadales</taxon>
        <taxon>Sporomusaceae</taxon>
        <taxon>Sporomusa</taxon>
    </lineage>
</organism>
<dbReference type="Proteomes" id="UP000049855">
    <property type="component" value="Unassembled WGS sequence"/>
</dbReference>
<evidence type="ECO:0000313" key="2">
    <source>
        <dbReference type="Proteomes" id="UP000049855"/>
    </source>
</evidence>